<dbReference type="AlphaFoldDB" id="A0A820F873"/>
<feature type="non-terminal residue" evidence="2">
    <location>
        <position position="252"/>
    </location>
</feature>
<reference evidence="2" key="1">
    <citation type="submission" date="2021-02" db="EMBL/GenBank/DDBJ databases">
        <authorList>
            <person name="Nowell W R."/>
        </authorList>
    </citation>
    <scope>NUCLEOTIDE SEQUENCE</scope>
</reference>
<dbReference type="GO" id="GO:0007034">
    <property type="term" value="P:vacuolar transport"/>
    <property type="evidence" value="ECO:0007669"/>
    <property type="project" value="TreeGrafter"/>
</dbReference>
<dbReference type="InterPro" id="IPR039272">
    <property type="entry name" value="CLEC16A/TT9"/>
</dbReference>
<evidence type="ECO:0000313" key="3">
    <source>
        <dbReference type="Proteomes" id="UP000663881"/>
    </source>
</evidence>
<dbReference type="EMBL" id="CAJOAY010012832">
    <property type="protein sequence ID" value="CAF4257295.1"/>
    <property type="molecule type" value="Genomic_DNA"/>
</dbReference>
<dbReference type="PANTHER" id="PTHR21481:SF0">
    <property type="entry name" value="PROTEIN CLEC16A"/>
    <property type="match status" value="1"/>
</dbReference>
<dbReference type="PANTHER" id="PTHR21481">
    <property type="entry name" value="PROTEIN CLEC16A"/>
    <property type="match status" value="1"/>
</dbReference>
<dbReference type="InterPro" id="IPR045820">
    <property type="entry name" value="CLEC16A/TT9_C"/>
</dbReference>
<feature type="non-terminal residue" evidence="2">
    <location>
        <position position="1"/>
    </location>
</feature>
<dbReference type="GO" id="GO:0005794">
    <property type="term" value="C:Golgi apparatus"/>
    <property type="evidence" value="ECO:0007669"/>
    <property type="project" value="TreeGrafter"/>
</dbReference>
<dbReference type="Pfam" id="PF19439">
    <property type="entry name" value="CLEC16A_C"/>
    <property type="match status" value="1"/>
</dbReference>
<gene>
    <name evidence="2" type="ORF">OKA104_LOCUS43931</name>
</gene>
<feature type="domain" description="CLEC16A/TT9 C-terminal" evidence="1">
    <location>
        <begin position="1"/>
        <end position="207"/>
    </location>
</feature>
<accession>A0A820F873</accession>
<dbReference type="Proteomes" id="UP000663881">
    <property type="component" value="Unassembled WGS sequence"/>
</dbReference>
<comment type="caution">
    <text evidence="2">The sequence shown here is derived from an EMBL/GenBank/DDBJ whole genome shotgun (WGS) entry which is preliminary data.</text>
</comment>
<name>A0A820F873_9BILA</name>
<evidence type="ECO:0000313" key="2">
    <source>
        <dbReference type="EMBL" id="CAF4257295.1"/>
    </source>
</evidence>
<dbReference type="GO" id="GO:1901096">
    <property type="term" value="P:regulation of autophagosome maturation"/>
    <property type="evidence" value="ECO:0007669"/>
    <property type="project" value="TreeGrafter"/>
</dbReference>
<organism evidence="2 3">
    <name type="scientific">Adineta steineri</name>
    <dbReference type="NCBI Taxonomy" id="433720"/>
    <lineage>
        <taxon>Eukaryota</taxon>
        <taxon>Metazoa</taxon>
        <taxon>Spiralia</taxon>
        <taxon>Gnathifera</taxon>
        <taxon>Rotifera</taxon>
        <taxon>Eurotatoria</taxon>
        <taxon>Bdelloidea</taxon>
        <taxon>Adinetida</taxon>
        <taxon>Adinetidae</taxon>
        <taxon>Adineta</taxon>
    </lineage>
</organism>
<dbReference type="GO" id="GO:0016197">
    <property type="term" value="P:endosomal transport"/>
    <property type="evidence" value="ECO:0007669"/>
    <property type="project" value="TreeGrafter"/>
</dbReference>
<evidence type="ECO:0000259" key="1">
    <source>
        <dbReference type="Pfam" id="PF19439"/>
    </source>
</evidence>
<sequence length="252" mass="28671">YLLKDACMLYPPTTTPLSGVEFIKRLPSGDIERARRSIRVLFHIRALSFELRSITDNELPLTKPENLVKQNDVLDLNNSDLIACTVHLKEKKDRRFLVTDPMQFILIEPDVKRLGWGIVKFCDLMQDVEVANDKEDTRSLHITIHKPVSNAYVKSNPPILNAKFTFDDHIRCMTAKQNLSKGRLRARQIKLSKITSILDIPTTTTTTSTTTTTAPTNQFNYLTSATTTYSQHQLGKDFNLIIVRNSPVEQSL</sequence>
<proteinExistence type="predicted"/>
<dbReference type="GO" id="GO:0005770">
    <property type="term" value="C:late endosome"/>
    <property type="evidence" value="ECO:0007669"/>
    <property type="project" value="TreeGrafter"/>
</dbReference>
<protein>
    <recommendedName>
        <fullName evidence="1">CLEC16A/TT9 C-terminal domain-containing protein</fullName>
    </recommendedName>
</protein>